<dbReference type="EMBL" id="CP002198">
    <property type="protein sequence ID" value="ADN12341.1"/>
    <property type="molecule type" value="Genomic_DNA"/>
</dbReference>
<dbReference type="STRING" id="497965.Cyan7822_0295"/>
<reference evidence="2" key="1">
    <citation type="journal article" date="2011" name="MBio">
        <title>Novel metabolic attributes of the genus Cyanothece, comprising a group of unicellular nitrogen-fixing Cyanobacteria.</title>
        <authorList>
            <person name="Bandyopadhyay A."/>
            <person name="Elvitigala T."/>
            <person name="Welsh E."/>
            <person name="Stockel J."/>
            <person name="Liberton M."/>
            <person name="Min H."/>
            <person name="Sherman L.A."/>
            <person name="Pakrasi H.B."/>
        </authorList>
    </citation>
    <scope>NUCLEOTIDE SEQUENCE [LARGE SCALE GENOMIC DNA]</scope>
    <source>
        <strain evidence="2">PCC 7822</strain>
    </source>
</reference>
<dbReference type="HOGENOM" id="CLU_084165_1_1_3"/>
<dbReference type="OrthoDB" id="518124at2"/>
<gene>
    <name evidence="1" type="ordered locus">Cyan7822_0295</name>
</gene>
<dbReference type="AlphaFoldDB" id="E0U562"/>
<dbReference type="eggNOG" id="ENOG502ZW30">
    <property type="taxonomic scope" value="Bacteria"/>
</dbReference>
<sequence length="183" mass="20369">MSYSDFTLAKVKKSFDLKIIEDLDLFAQTTELAPSQLLDSFLRENSQLALKINTEKARSEMIIAPILLDLRKQAYLKISLFSGVEFNVDLEQGLNGTCDFLISASPEQLFITSPVISLVEAKKENIVGGLGQCVAQMVAAQIFNEREGNNIPIILGAVTSGNIWKFLQLEGKAIKIDFNEYYL</sequence>
<accession>E0U562</accession>
<dbReference type="Proteomes" id="UP000008206">
    <property type="component" value="Chromosome"/>
</dbReference>
<name>E0U562_GLOV7</name>
<protein>
    <submittedName>
        <fullName evidence="1">Uncharacterized protein</fullName>
    </submittedName>
</protein>
<dbReference type="KEGG" id="cyj:Cyan7822_0295"/>
<dbReference type="RefSeq" id="WP_013320451.1">
    <property type="nucleotide sequence ID" value="NC_014501.1"/>
</dbReference>
<proteinExistence type="predicted"/>
<evidence type="ECO:0000313" key="2">
    <source>
        <dbReference type="Proteomes" id="UP000008206"/>
    </source>
</evidence>
<organism evidence="1 2">
    <name type="scientific">Gloeothece verrucosa (strain PCC 7822)</name>
    <name type="common">Cyanothece sp. (strain PCC 7822)</name>
    <dbReference type="NCBI Taxonomy" id="497965"/>
    <lineage>
        <taxon>Bacteria</taxon>
        <taxon>Bacillati</taxon>
        <taxon>Cyanobacteriota</taxon>
        <taxon>Cyanophyceae</taxon>
        <taxon>Oscillatoriophycideae</taxon>
        <taxon>Chroococcales</taxon>
        <taxon>Aphanothecaceae</taxon>
        <taxon>Gloeothece</taxon>
        <taxon>Gloeothece verrucosa</taxon>
    </lineage>
</organism>
<evidence type="ECO:0000313" key="1">
    <source>
        <dbReference type="EMBL" id="ADN12341.1"/>
    </source>
</evidence>
<keyword evidence="2" id="KW-1185">Reference proteome</keyword>